<dbReference type="CDD" id="cd19963">
    <property type="entry name" value="PBP1_BMP-like"/>
    <property type="match status" value="1"/>
</dbReference>
<feature type="chain" id="PRO_5015784100" evidence="2">
    <location>
        <begin position="25"/>
        <end position="364"/>
    </location>
</feature>
<evidence type="ECO:0000256" key="1">
    <source>
        <dbReference type="ARBA" id="ARBA00022729"/>
    </source>
</evidence>
<dbReference type="EMBL" id="PVEP01000011">
    <property type="protein sequence ID" value="PQV55106.1"/>
    <property type="molecule type" value="Genomic_DNA"/>
</dbReference>
<feature type="signal peptide" evidence="2">
    <location>
        <begin position="1"/>
        <end position="24"/>
    </location>
</feature>
<dbReference type="Proteomes" id="UP000238338">
    <property type="component" value="Unassembled WGS sequence"/>
</dbReference>
<evidence type="ECO:0000313" key="5">
    <source>
        <dbReference type="Proteomes" id="UP000238338"/>
    </source>
</evidence>
<evidence type="ECO:0000259" key="3">
    <source>
        <dbReference type="Pfam" id="PF02608"/>
    </source>
</evidence>
<dbReference type="PANTHER" id="PTHR43208">
    <property type="entry name" value="ABC TRANSPORTER SUBSTRATE-BINDING PROTEIN"/>
    <property type="match status" value="1"/>
</dbReference>
<accession>A0A2S8S2R9</accession>
<organism evidence="4 5">
    <name type="scientific">Albidovulum denitrificans</name>
    <dbReference type="NCBI Taxonomy" id="404881"/>
    <lineage>
        <taxon>Bacteria</taxon>
        <taxon>Pseudomonadati</taxon>
        <taxon>Pseudomonadota</taxon>
        <taxon>Alphaproteobacteria</taxon>
        <taxon>Rhodobacterales</taxon>
        <taxon>Paracoccaceae</taxon>
        <taxon>Albidovulum</taxon>
    </lineage>
</organism>
<dbReference type="SUPFAM" id="SSF53822">
    <property type="entry name" value="Periplasmic binding protein-like I"/>
    <property type="match status" value="1"/>
</dbReference>
<dbReference type="InterPro" id="IPR003760">
    <property type="entry name" value="PnrA-like"/>
</dbReference>
<dbReference type="Pfam" id="PF02608">
    <property type="entry name" value="Bmp"/>
    <property type="match status" value="1"/>
</dbReference>
<dbReference type="InterPro" id="IPR028082">
    <property type="entry name" value="Peripla_BP_I"/>
</dbReference>
<dbReference type="InterPro" id="IPR052910">
    <property type="entry name" value="ABC-Purine-Binding"/>
</dbReference>
<keyword evidence="1 2" id="KW-0732">Signal</keyword>
<dbReference type="GO" id="GO:0005886">
    <property type="term" value="C:plasma membrane"/>
    <property type="evidence" value="ECO:0007669"/>
    <property type="project" value="InterPro"/>
</dbReference>
<reference evidence="4 5" key="1">
    <citation type="submission" date="2018-02" db="EMBL/GenBank/DDBJ databases">
        <title>Genomic Encyclopedia of Archaeal and Bacterial Type Strains, Phase II (KMG-II): from individual species to whole genera.</title>
        <authorList>
            <person name="Goeker M."/>
        </authorList>
    </citation>
    <scope>NUCLEOTIDE SEQUENCE [LARGE SCALE GENOMIC DNA]</scope>
    <source>
        <strain evidence="4 5">DSM 18921</strain>
    </source>
</reference>
<comment type="caution">
    <text evidence="4">The sequence shown here is derived from an EMBL/GenBank/DDBJ whole genome shotgun (WGS) entry which is preliminary data.</text>
</comment>
<proteinExistence type="predicted"/>
<dbReference type="PANTHER" id="PTHR43208:SF1">
    <property type="entry name" value="ABC TRANSPORTER SUBSTRATE-BINDING PROTEIN"/>
    <property type="match status" value="1"/>
</dbReference>
<sequence>MKRRTLLASAATALGLTLSGTAWAEGMDKVKACFVYVGPIGDGGWTYQHDQGRLAVIEKFGDKVDASTYQESVPEGADAERVLTQMALGGCNIIFTTSFGYMDATNAVAKKFPNVKFEHATGFKREAPNVSTYNARFYEGRAVEGLIAGRMTKSNKIGYIGSFPIPEVVMGINAYYLNAKKVNPDVELTVVWAYTWFDPAKEADAAKAMIEQGVDVIASHTDSTAPLAEAAKSNGAVIGFGQASDMAEYKPSPRVTSIIDNWGPYYIDRVGALLDGTYEQADVWAGIKGGEVLIGEITEAVPAEVKAEAEKLRDDIASGAYHPFTGPINKQDGSPWLAEGQTAPDGDLLGMNFYVEGISGDIPQ</sequence>
<dbReference type="RefSeq" id="WP_105516175.1">
    <property type="nucleotide sequence ID" value="NZ_PVEP01000011.1"/>
</dbReference>
<feature type="domain" description="ABC transporter substrate-binding protein PnrA-like" evidence="3">
    <location>
        <begin position="29"/>
        <end position="315"/>
    </location>
</feature>
<dbReference type="Gene3D" id="3.40.50.2300">
    <property type="match status" value="2"/>
</dbReference>
<gene>
    <name evidence="4" type="ORF">LX70_03624</name>
</gene>
<name>A0A2S8S2R9_9RHOB</name>
<dbReference type="OrthoDB" id="9781639at2"/>
<keyword evidence="5" id="KW-1185">Reference proteome</keyword>
<evidence type="ECO:0000313" key="4">
    <source>
        <dbReference type="EMBL" id="PQV55106.1"/>
    </source>
</evidence>
<protein>
    <submittedName>
        <fullName evidence="4">Nucleoside-binding protein</fullName>
    </submittedName>
</protein>
<evidence type="ECO:0000256" key="2">
    <source>
        <dbReference type="SAM" id="SignalP"/>
    </source>
</evidence>
<dbReference type="AlphaFoldDB" id="A0A2S8S2R9"/>